<proteinExistence type="predicted"/>
<keyword evidence="9" id="KW-1185">Reference proteome</keyword>
<feature type="domain" description="Alpha-N-acetylglucosaminidase C-terminal" evidence="5">
    <location>
        <begin position="457"/>
        <end position="720"/>
    </location>
</feature>
<dbReference type="Pfam" id="PF05089">
    <property type="entry name" value="NAGLU"/>
    <property type="match status" value="1"/>
</dbReference>
<dbReference type="Pfam" id="PF12972">
    <property type="entry name" value="NAGLU_C"/>
    <property type="match status" value="1"/>
</dbReference>
<dbReference type="Pfam" id="PF12971">
    <property type="entry name" value="NAGLU_N"/>
    <property type="match status" value="1"/>
</dbReference>
<dbReference type="InterPro" id="IPR024732">
    <property type="entry name" value="NAGLU_C"/>
</dbReference>
<dbReference type="InterPro" id="IPR024240">
    <property type="entry name" value="NAGLU_N"/>
</dbReference>
<protein>
    <submittedName>
        <fullName evidence="8">Alpha-N-acetylglucosaminidase TIM-barrel domain-containing protein</fullName>
    </submittedName>
</protein>
<evidence type="ECO:0000259" key="3">
    <source>
        <dbReference type="Pfam" id="PF05089"/>
    </source>
</evidence>
<feature type="domain" description="Alpha-N-acetylglucosaminidase tim-barrel" evidence="3">
    <location>
        <begin position="133"/>
        <end position="448"/>
    </location>
</feature>
<dbReference type="Gene3D" id="3.20.20.80">
    <property type="entry name" value="Glycosidases"/>
    <property type="match status" value="1"/>
</dbReference>
<dbReference type="InterPro" id="IPR045474">
    <property type="entry name" value="GEVED"/>
</dbReference>
<dbReference type="InterPro" id="IPR044060">
    <property type="entry name" value="Bacterial_rp_domain"/>
</dbReference>
<accession>A0ABV1FN34</accession>
<dbReference type="EMBL" id="JBBNFP010000004">
    <property type="protein sequence ID" value="MEQ2485811.1"/>
    <property type="molecule type" value="Genomic_DNA"/>
</dbReference>
<keyword evidence="2" id="KW-0732">Signal</keyword>
<name>A0ABV1FN34_9BACT</name>
<dbReference type="PANTHER" id="PTHR12872:SF1">
    <property type="entry name" value="ALPHA-N-ACETYLGLUCOSAMINIDASE"/>
    <property type="match status" value="1"/>
</dbReference>
<dbReference type="PANTHER" id="PTHR12872">
    <property type="entry name" value="ALPHA-N-ACETYLGLUCOSAMINIDASE"/>
    <property type="match status" value="1"/>
</dbReference>
<evidence type="ECO:0000256" key="1">
    <source>
        <dbReference type="ARBA" id="ARBA00022801"/>
    </source>
</evidence>
<evidence type="ECO:0000259" key="4">
    <source>
        <dbReference type="Pfam" id="PF12971"/>
    </source>
</evidence>
<organism evidence="8 9">
    <name type="scientific">Hallella faecis</name>
    <dbReference type="NCBI Taxonomy" id="2841596"/>
    <lineage>
        <taxon>Bacteria</taxon>
        <taxon>Pseudomonadati</taxon>
        <taxon>Bacteroidota</taxon>
        <taxon>Bacteroidia</taxon>
        <taxon>Bacteroidales</taxon>
        <taxon>Prevotellaceae</taxon>
        <taxon>Hallella</taxon>
    </lineage>
</organism>
<dbReference type="InterPro" id="IPR024733">
    <property type="entry name" value="NAGLU_tim-barrel"/>
</dbReference>
<evidence type="ECO:0000259" key="6">
    <source>
        <dbReference type="Pfam" id="PF18998"/>
    </source>
</evidence>
<evidence type="ECO:0000259" key="5">
    <source>
        <dbReference type="Pfam" id="PF12972"/>
    </source>
</evidence>
<evidence type="ECO:0000259" key="7">
    <source>
        <dbReference type="Pfam" id="PF20009"/>
    </source>
</evidence>
<feature type="signal peptide" evidence="2">
    <location>
        <begin position="1"/>
        <end position="27"/>
    </location>
</feature>
<sequence length="1208" mass="133994">MISKTKLLQLVVAFLLIVGIANTKATAQIVENPQGVCDLLNRIGGEGTAERIVTIVDPTVGSSIREAFVVTSKDGKPCVKGSNLSALTTGINWYLNHYAHVNLAWNNLTTNLAQRELPVPTKQEKHSTATSYRYYLNYCTFSYSMSTWTWERWQQEIDWMALHGINMPLQIVGLDVVWKKLLTQDLGYTDDEANQFIAGPCFQAWWGMNNLEGWGGKNPDWWYKRQEALAKKILARERELGMQPVLPGYAGMVPSDIAKKGYSANNQGNWCGFVRPYILDPNTQAFADISEKYYARLAEVMGTSAYYSMDPFHEGANTSGIDVASAYKRIGEAMFKANSKAKWVIQFWQWSGVQYNVLSQVNKGKLIVLDLFSDAHTHFAEYNGHDAVYCMLPNFGGRTGLFGRLSKVMTDFYTQKSAYANVKGIGATPEAIEQVPVLYDALFELPWRASTPPLDTWLKDYALARYGVSNEQALKAWKQVSQTALRCETALQGPHEAVFCARPSLTVDRVSSWGGTSIFYNPQGMIGAAHNLLAANLTGSNYSYDLTDFARQALTDYGHELLASINEVAASASDAKTYANRRDAYLQLMLDLDRLLSTNPNFMLGRWTTMARAIADEAEGTTEADRQWLELNNARTLITTWGNETASEAGGLRDYSYREWAGMLKDFYYPRWKAFFSHRDNGTALPNWFANDWQWAHNASLSYSNQPVGNTREVAAQLLGKYFATLTKADASPYYIYRHMATDATASIVFTALRGTTFALPLTLADGAKATLAIDMNNDGSFAPNETVEAPTFDIPTKALCGKMKAMLTLDDGTQLAFTIVVKDNITQPRTVTVQTADTKQGSVQIVGATGLSVTTDKEVTLRAKAASGCEFLNWTDASGRVVSTDNPYTYYGADPETFTAHFFADKWGTPAENMADYNDMKSYGQYLRSLTVAQNGGEEKSIYATTDCPEALCQTTQTVKAPQGSLFKLHWLSAGGLNYCRLSAYIDWNGDGNFDGDNELLQVYGAKDSPGNDALNNYTLTVTLPYDVPLGITRIRLRFDSSWAPGWDSTTDAMPAKSETKRMVYDIPLLVTDKADEPCTVTVKTADAKQGTADANGQPDTYTYGAGEEIVLRAYPADGYAVDYWTDTYGRRVPQAWADANFLRFYAPESGTYTVHFKQALPNAIEAVGIDNAPSATVCDLQGRKVNNKRHLHSGVYIVNRHKQIVK</sequence>
<dbReference type="Pfam" id="PF18998">
    <property type="entry name" value="Flg_new_2"/>
    <property type="match status" value="2"/>
</dbReference>
<evidence type="ECO:0000313" key="8">
    <source>
        <dbReference type="EMBL" id="MEQ2485811.1"/>
    </source>
</evidence>
<dbReference type="Pfam" id="PF20009">
    <property type="entry name" value="GEVED"/>
    <property type="match status" value="1"/>
</dbReference>
<evidence type="ECO:0000313" key="9">
    <source>
        <dbReference type="Proteomes" id="UP001487296"/>
    </source>
</evidence>
<keyword evidence="1" id="KW-0378">Hydrolase</keyword>
<evidence type="ECO:0000256" key="2">
    <source>
        <dbReference type="SAM" id="SignalP"/>
    </source>
</evidence>
<dbReference type="Gene3D" id="3.30.379.10">
    <property type="entry name" value="Chitobiase/beta-hexosaminidase domain 2-like"/>
    <property type="match status" value="1"/>
</dbReference>
<gene>
    <name evidence="8" type="ORF">AAAT34_01925</name>
</gene>
<dbReference type="InterPro" id="IPR007781">
    <property type="entry name" value="NAGLU"/>
</dbReference>
<reference evidence="8 9" key="1">
    <citation type="submission" date="2024-04" db="EMBL/GenBank/DDBJ databases">
        <title>Human intestinal bacterial collection.</title>
        <authorList>
            <person name="Pauvert C."/>
            <person name="Hitch T.C.A."/>
            <person name="Clavel T."/>
        </authorList>
    </citation>
    <scope>NUCLEOTIDE SEQUENCE [LARGE SCALE GENOMIC DNA]</scope>
    <source>
        <strain evidence="8 9">CLA-AA-H145</strain>
    </source>
</reference>
<feature type="domain" description="Bacterial repeat" evidence="6">
    <location>
        <begin position="1083"/>
        <end position="1149"/>
    </location>
</feature>
<feature type="domain" description="Bacterial repeat" evidence="6">
    <location>
        <begin position="833"/>
        <end position="904"/>
    </location>
</feature>
<comment type="caution">
    <text evidence="8">The sequence shown here is derived from an EMBL/GenBank/DDBJ whole genome shotgun (WGS) entry which is preliminary data.</text>
</comment>
<dbReference type="Gene3D" id="1.20.120.670">
    <property type="entry name" value="N-acetyl-b-d-glucoasminidase"/>
    <property type="match status" value="1"/>
</dbReference>
<feature type="chain" id="PRO_5045610583" evidence="2">
    <location>
        <begin position="28"/>
        <end position="1208"/>
    </location>
</feature>
<dbReference type="RefSeq" id="WP_215758813.1">
    <property type="nucleotide sequence ID" value="NZ_JAHKBE010000003.1"/>
</dbReference>
<feature type="domain" description="Alpha-N-acetylglucosaminidase N-terminal" evidence="4">
    <location>
        <begin position="35"/>
        <end position="118"/>
    </location>
</feature>
<dbReference type="Proteomes" id="UP001487296">
    <property type="component" value="Unassembled WGS sequence"/>
</dbReference>
<feature type="domain" description="GEVED" evidence="7">
    <location>
        <begin position="983"/>
        <end position="1054"/>
    </location>
</feature>
<dbReference type="InterPro" id="IPR029018">
    <property type="entry name" value="Hex-like_dom2"/>
</dbReference>